<keyword evidence="6 7" id="KW-0472">Membrane</keyword>
<proteinExistence type="inferred from homology"/>
<keyword evidence="8" id="KW-0966">Cell projection</keyword>
<feature type="transmembrane region" description="Helical" evidence="7">
    <location>
        <begin position="6"/>
        <end position="31"/>
    </location>
</feature>
<evidence type="ECO:0000256" key="3">
    <source>
        <dbReference type="ARBA" id="ARBA00022475"/>
    </source>
</evidence>
<comment type="subcellular location">
    <subcellularLocation>
        <location evidence="1">Cell membrane</location>
        <topology evidence="1">Multi-pass membrane protein</topology>
    </subcellularLocation>
</comment>
<evidence type="ECO:0000313" key="8">
    <source>
        <dbReference type="EMBL" id="MBB5689177.1"/>
    </source>
</evidence>
<accession>A0A840XYD2</accession>
<keyword evidence="8" id="KW-0969">Cilium</keyword>
<feature type="transmembrane region" description="Helical" evidence="7">
    <location>
        <begin position="83"/>
        <end position="111"/>
    </location>
</feature>
<evidence type="ECO:0000256" key="5">
    <source>
        <dbReference type="ARBA" id="ARBA00022989"/>
    </source>
</evidence>
<keyword evidence="8" id="KW-0282">Flagellum</keyword>
<dbReference type="PANTHER" id="PTHR30065">
    <property type="entry name" value="FLAGELLAR BIOSYNTHETIC PROTEIN FLIR"/>
    <property type="match status" value="1"/>
</dbReference>
<keyword evidence="4 7" id="KW-0812">Transmembrane</keyword>
<dbReference type="PRINTS" id="PR00953">
    <property type="entry name" value="TYPE3IMRPROT"/>
</dbReference>
<evidence type="ECO:0000256" key="1">
    <source>
        <dbReference type="ARBA" id="ARBA00004651"/>
    </source>
</evidence>
<evidence type="ECO:0000313" key="9">
    <source>
        <dbReference type="Proteomes" id="UP000562254"/>
    </source>
</evidence>
<organism evidence="8 9">
    <name type="scientific">Neoroseomonas alkaliterrae</name>
    <dbReference type="NCBI Taxonomy" id="1452450"/>
    <lineage>
        <taxon>Bacteria</taxon>
        <taxon>Pseudomonadati</taxon>
        <taxon>Pseudomonadota</taxon>
        <taxon>Alphaproteobacteria</taxon>
        <taxon>Acetobacterales</taxon>
        <taxon>Acetobacteraceae</taxon>
        <taxon>Neoroseomonas</taxon>
    </lineage>
</organism>
<dbReference type="Pfam" id="PF01311">
    <property type="entry name" value="Bac_export_1"/>
    <property type="match status" value="1"/>
</dbReference>
<dbReference type="EMBL" id="JACIJE010000003">
    <property type="protein sequence ID" value="MBB5689177.1"/>
    <property type="molecule type" value="Genomic_DNA"/>
</dbReference>
<dbReference type="GO" id="GO:0006605">
    <property type="term" value="P:protein targeting"/>
    <property type="evidence" value="ECO:0007669"/>
    <property type="project" value="InterPro"/>
</dbReference>
<sequence length="258" mass="25678">MEEAGLLAALPGIAFQAVLLFARLGAAVMVLPGLGEQEVPAPVRLGLGLALVPLLLPLLGPALPPAPDSAGEAARLLVLEVLVGLWLGGLARLVAIAMAVAGQAVALLLGLAQAMVPDPDLGGLGTATGRLFSLAAAVLILASGLYAIPLRALVESYALLPVGEPFPAGAGAEAMVAAASESLALALRLAAPFVVAAIVINVALGLLARIAPQVQVYFIAIPGQVLVGLALLALVLPPLLGTFAEAARAAFLGLPGLR</sequence>
<dbReference type="RefSeq" id="WP_184482610.1">
    <property type="nucleotide sequence ID" value="NZ_JAAEDJ010000060.1"/>
</dbReference>
<dbReference type="Proteomes" id="UP000562254">
    <property type="component" value="Unassembled WGS sequence"/>
</dbReference>
<dbReference type="PANTHER" id="PTHR30065:SF1">
    <property type="entry name" value="SURFACE PRESENTATION OF ANTIGENS PROTEIN SPAR"/>
    <property type="match status" value="1"/>
</dbReference>
<keyword evidence="3" id="KW-1003">Cell membrane</keyword>
<evidence type="ECO:0000256" key="2">
    <source>
        <dbReference type="ARBA" id="ARBA00009772"/>
    </source>
</evidence>
<evidence type="ECO:0000256" key="4">
    <source>
        <dbReference type="ARBA" id="ARBA00022692"/>
    </source>
</evidence>
<keyword evidence="5 7" id="KW-1133">Transmembrane helix</keyword>
<keyword evidence="9" id="KW-1185">Reference proteome</keyword>
<feature type="transmembrane region" description="Helical" evidence="7">
    <location>
        <begin position="131"/>
        <end position="154"/>
    </location>
</feature>
<evidence type="ECO:0000256" key="6">
    <source>
        <dbReference type="ARBA" id="ARBA00023136"/>
    </source>
</evidence>
<name>A0A840XYD2_9PROT</name>
<reference evidence="8 9" key="1">
    <citation type="submission" date="2020-08" db="EMBL/GenBank/DDBJ databases">
        <title>Genomic Encyclopedia of Type Strains, Phase IV (KMG-IV): sequencing the most valuable type-strain genomes for metagenomic binning, comparative biology and taxonomic classification.</title>
        <authorList>
            <person name="Goeker M."/>
        </authorList>
    </citation>
    <scope>NUCLEOTIDE SEQUENCE [LARGE SCALE GENOMIC DNA]</scope>
    <source>
        <strain evidence="8 9">DSM 25895</strain>
    </source>
</reference>
<comment type="caution">
    <text evidence="8">The sequence shown here is derived from an EMBL/GenBank/DDBJ whole genome shotgun (WGS) entry which is preliminary data.</text>
</comment>
<dbReference type="InterPro" id="IPR002010">
    <property type="entry name" value="T3SS_IM_R"/>
</dbReference>
<dbReference type="GO" id="GO:0005886">
    <property type="term" value="C:plasma membrane"/>
    <property type="evidence" value="ECO:0007669"/>
    <property type="project" value="UniProtKB-SubCell"/>
</dbReference>
<feature type="transmembrane region" description="Helical" evidence="7">
    <location>
        <begin position="216"/>
        <end position="236"/>
    </location>
</feature>
<comment type="similarity">
    <text evidence="2">Belongs to the FliR/MopE/SpaR family.</text>
</comment>
<dbReference type="AlphaFoldDB" id="A0A840XYD2"/>
<gene>
    <name evidence="8" type="ORF">FHS88_001302</name>
</gene>
<protein>
    <submittedName>
        <fullName evidence="8">Flagellar biosynthetic protein FliR</fullName>
    </submittedName>
</protein>
<evidence type="ECO:0000256" key="7">
    <source>
        <dbReference type="SAM" id="Phobius"/>
    </source>
</evidence>
<feature type="transmembrane region" description="Helical" evidence="7">
    <location>
        <begin position="185"/>
        <end position="204"/>
    </location>
</feature>
<feature type="transmembrane region" description="Helical" evidence="7">
    <location>
        <begin position="43"/>
        <end position="63"/>
    </location>
</feature>